<accession>Q0FYL8</accession>
<dbReference type="EMBL" id="AATP01000010">
    <property type="protein sequence ID" value="EAU39977.1"/>
    <property type="molecule type" value="Genomic_DNA"/>
</dbReference>
<reference evidence="1 3" key="1">
    <citation type="journal article" date="2010" name="J. Bacteriol.">
        <title>Genome sequence of Fulvimarina pelagi HTCC2506T, a Mn(II)-oxidizing alphaproteobacterium possessing an aerobic anoxygenic photosynthetic gene cluster and Xanthorhodopsin.</title>
        <authorList>
            <person name="Kang I."/>
            <person name="Oh H.M."/>
            <person name="Lim S.I."/>
            <person name="Ferriera S."/>
            <person name="Giovannoni S.J."/>
            <person name="Cho J.C."/>
        </authorList>
    </citation>
    <scope>NUCLEOTIDE SEQUENCE [LARGE SCALE GENOMIC DNA]</scope>
    <source>
        <strain evidence="1 3">HTCC2506</strain>
    </source>
</reference>
<evidence type="ECO:0000313" key="2">
    <source>
        <dbReference type="EMBL" id="EAU40987.1"/>
    </source>
</evidence>
<dbReference type="EMBL" id="AATP01000004">
    <property type="protein sequence ID" value="EAU40987.1"/>
    <property type="molecule type" value="Genomic_DNA"/>
</dbReference>
<evidence type="ECO:0000313" key="3">
    <source>
        <dbReference type="Proteomes" id="UP000004310"/>
    </source>
</evidence>
<evidence type="ECO:0000313" key="1">
    <source>
        <dbReference type="EMBL" id="EAU39977.1"/>
    </source>
</evidence>
<sequence>MIEEQKDVTLDEMVKRLVDEVGVRIRCSTMSVWLYRRGWAFKKDRTRAGARASRPPGSTPSLA</sequence>
<gene>
    <name evidence="1" type="ORF">FP2506_02010</name>
    <name evidence="2" type="ORF">FP2506_12009</name>
</gene>
<dbReference type="Proteomes" id="UP000004310">
    <property type="component" value="Unassembled WGS sequence"/>
</dbReference>
<protein>
    <recommendedName>
        <fullName evidence="4">Transposase</fullName>
    </recommendedName>
</protein>
<keyword evidence="3" id="KW-1185">Reference proteome</keyword>
<evidence type="ECO:0008006" key="4">
    <source>
        <dbReference type="Google" id="ProtNLM"/>
    </source>
</evidence>
<comment type="caution">
    <text evidence="1">The sequence shown here is derived from an EMBL/GenBank/DDBJ whole genome shotgun (WGS) entry which is preliminary data.</text>
</comment>
<dbReference type="AlphaFoldDB" id="Q0FYL8"/>
<proteinExistence type="predicted"/>
<name>Q0FYL8_9HYPH</name>
<dbReference type="HOGENOM" id="CLU_2879347_0_0_5"/>
<organism evidence="1 3">
    <name type="scientific">Fulvimarina pelagi HTCC2506</name>
    <dbReference type="NCBI Taxonomy" id="314231"/>
    <lineage>
        <taxon>Bacteria</taxon>
        <taxon>Pseudomonadati</taxon>
        <taxon>Pseudomonadota</taxon>
        <taxon>Alphaproteobacteria</taxon>
        <taxon>Hyphomicrobiales</taxon>
        <taxon>Aurantimonadaceae</taxon>
        <taxon>Fulvimarina</taxon>
    </lineage>
</organism>